<dbReference type="Pfam" id="PF00107">
    <property type="entry name" value="ADH_zinc_N"/>
    <property type="match status" value="1"/>
</dbReference>
<feature type="domain" description="Enoyl reductase (ER)" evidence="1">
    <location>
        <begin position="12"/>
        <end position="323"/>
    </location>
</feature>
<evidence type="ECO:0000313" key="3">
    <source>
        <dbReference type="Proteomes" id="UP000198749"/>
    </source>
</evidence>
<dbReference type="InterPro" id="IPR011032">
    <property type="entry name" value="GroES-like_sf"/>
</dbReference>
<dbReference type="CDD" id="cd08288">
    <property type="entry name" value="MDR_yhdh"/>
    <property type="match status" value="1"/>
</dbReference>
<dbReference type="EMBL" id="FOGB01000005">
    <property type="protein sequence ID" value="SEQ61207.1"/>
    <property type="molecule type" value="Genomic_DNA"/>
</dbReference>
<dbReference type="Gene3D" id="3.40.50.720">
    <property type="entry name" value="NAD(P)-binding Rossmann-like Domain"/>
    <property type="match status" value="1"/>
</dbReference>
<name>A0A1H9HFW7_9GAMM</name>
<accession>A0A1H9HFW7</accession>
<gene>
    <name evidence="2" type="ORF">SAMN03080615_02122</name>
</gene>
<sequence length="327" mass="34634">MFNALVLEQEEGKTLSAVKQLDLSDLPDEDVLVKVSYSSLNYKDGLAITGSGKIVHKFPMVPGIDLAGVVTESRSPQYQAGDQVIMTGWSVGERYWGGYSQYARMKPEWLVKLPQGMDAAKAMSIGTAGLTAMLCVMALEEGGITPDRGTVVVTGAAGGVGSVAVAILSQLGYTVAAVTGRESSHEYLRGLGASEFLTRAEMAEASRPLEKQRWAGAIDTVGDTILARVLAETDYRGTVAACGLAGGYKLPTTVMPFILRNVRLQGVDSVMCPVDIRTQAWNRLLTDLPDNALGDISSVIGLADLPQAAADIVAGKIQGRTLVDPNK</sequence>
<dbReference type="SUPFAM" id="SSF50129">
    <property type="entry name" value="GroES-like"/>
    <property type="match status" value="1"/>
</dbReference>
<keyword evidence="3" id="KW-1185">Reference proteome</keyword>
<dbReference type="PANTHER" id="PTHR43677:SF1">
    <property type="entry name" value="ACRYLYL-COA REDUCTASE ACUI-RELATED"/>
    <property type="match status" value="1"/>
</dbReference>
<dbReference type="InterPro" id="IPR013154">
    <property type="entry name" value="ADH-like_N"/>
</dbReference>
<dbReference type="InterPro" id="IPR036291">
    <property type="entry name" value="NAD(P)-bd_dom_sf"/>
</dbReference>
<dbReference type="GO" id="GO:0043957">
    <property type="term" value="F:acryloyl-CoA reductase (NADPH) activity"/>
    <property type="evidence" value="ECO:0007669"/>
    <property type="project" value="TreeGrafter"/>
</dbReference>
<reference evidence="3" key="1">
    <citation type="submission" date="2016-10" db="EMBL/GenBank/DDBJ databases">
        <authorList>
            <person name="Varghese N."/>
            <person name="Submissions S."/>
        </authorList>
    </citation>
    <scope>NUCLEOTIDE SEQUENCE [LARGE SCALE GENOMIC DNA]</scope>
    <source>
        <strain evidence="3">DSM 18887</strain>
    </source>
</reference>
<evidence type="ECO:0000313" key="2">
    <source>
        <dbReference type="EMBL" id="SEQ61207.1"/>
    </source>
</evidence>
<dbReference type="InterPro" id="IPR014188">
    <property type="entry name" value="Acrylyl-CoA_reductase_AcuI"/>
</dbReference>
<dbReference type="NCBIfam" id="TIGR02823">
    <property type="entry name" value="oxido_YhdH"/>
    <property type="match status" value="1"/>
</dbReference>
<dbReference type="InterPro" id="IPR051397">
    <property type="entry name" value="Zn-ADH-like_protein"/>
</dbReference>
<organism evidence="2 3">
    <name type="scientific">Amphritea atlantica</name>
    <dbReference type="NCBI Taxonomy" id="355243"/>
    <lineage>
        <taxon>Bacteria</taxon>
        <taxon>Pseudomonadati</taxon>
        <taxon>Pseudomonadota</taxon>
        <taxon>Gammaproteobacteria</taxon>
        <taxon>Oceanospirillales</taxon>
        <taxon>Oceanospirillaceae</taxon>
        <taxon>Amphritea</taxon>
    </lineage>
</organism>
<proteinExistence type="predicted"/>
<dbReference type="Gene3D" id="3.90.180.10">
    <property type="entry name" value="Medium-chain alcohol dehydrogenases, catalytic domain"/>
    <property type="match status" value="1"/>
</dbReference>
<dbReference type="SMART" id="SM00829">
    <property type="entry name" value="PKS_ER"/>
    <property type="match status" value="1"/>
</dbReference>
<dbReference type="STRING" id="355243.SAMN03080615_02122"/>
<dbReference type="AlphaFoldDB" id="A0A1H9HFW7"/>
<dbReference type="RefSeq" id="WP_091357638.1">
    <property type="nucleotide sequence ID" value="NZ_AP025284.1"/>
</dbReference>
<protein>
    <submittedName>
        <fullName evidence="2">Putative quinone oxidoreductase, YhdH/YhfP family</fullName>
    </submittedName>
</protein>
<evidence type="ECO:0000259" key="1">
    <source>
        <dbReference type="SMART" id="SM00829"/>
    </source>
</evidence>
<dbReference type="Proteomes" id="UP000198749">
    <property type="component" value="Unassembled WGS sequence"/>
</dbReference>
<dbReference type="Pfam" id="PF08240">
    <property type="entry name" value="ADH_N"/>
    <property type="match status" value="1"/>
</dbReference>
<dbReference type="PANTHER" id="PTHR43677">
    <property type="entry name" value="SHORT-CHAIN DEHYDROGENASE/REDUCTASE"/>
    <property type="match status" value="1"/>
</dbReference>
<dbReference type="InterPro" id="IPR013149">
    <property type="entry name" value="ADH-like_C"/>
</dbReference>
<dbReference type="SUPFAM" id="SSF51735">
    <property type="entry name" value="NAD(P)-binding Rossmann-fold domains"/>
    <property type="match status" value="1"/>
</dbReference>
<dbReference type="OrthoDB" id="9782155at2"/>
<dbReference type="InterPro" id="IPR020843">
    <property type="entry name" value="ER"/>
</dbReference>